<evidence type="ECO:0000256" key="5">
    <source>
        <dbReference type="ARBA" id="ARBA00023136"/>
    </source>
</evidence>
<dbReference type="Proteomes" id="UP000628710">
    <property type="component" value="Unassembled WGS sequence"/>
</dbReference>
<organism evidence="7 8">
    <name type="scientific">Marinomonas transparens</name>
    <dbReference type="NCBI Taxonomy" id="2795388"/>
    <lineage>
        <taxon>Bacteria</taxon>
        <taxon>Pseudomonadati</taxon>
        <taxon>Pseudomonadota</taxon>
        <taxon>Gammaproteobacteria</taxon>
        <taxon>Oceanospirillales</taxon>
        <taxon>Oceanospirillaceae</taxon>
        <taxon>Marinomonas</taxon>
    </lineage>
</organism>
<feature type="transmembrane region" description="Helical" evidence="6">
    <location>
        <begin position="6"/>
        <end position="29"/>
    </location>
</feature>
<feature type="transmembrane region" description="Helical" evidence="6">
    <location>
        <begin position="41"/>
        <end position="65"/>
    </location>
</feature>
<comment type="caution">
    <text evidence="7">The sequence shown here is derived from an EMBL/GenBank/DDBJ whole genome shotgun (WGS) entry which is preliminary data.</text>
</comment>
<dbReference type="PANTHER" id="PTHR30086:SF20">
    <property type="entry name" value="ARGININE EXPORTER PROTEIN ARGO-RELATED"/>
    <property type="match status" value="1"/>
</dbReference>
<keyword evidence="3 6" id="KW-0812">Transmembrane</keyword>
<sequence>MNHHTLFIYAAVAFFYIISPGPAVFLALYNGASRGIKAVMVSALGNIIGLFFLSLLSISGLSAILMASSSLFMAVKIIGAAYLIYLGIKQLRATRKPKPAMHSPDTIKSERGLFSYFKEGLIVAVTNPKPILFFAALFPQFLDMTQAILLQFIIMTGIFMLFSFLSLTTYGYLAQQTKTLVRNSNAGKWFQRVSGGLFILMGISLFQVKNAS</sequence>
<dbReference type="GO" id="GO:0005886">
    <property type="term" value="C:plasma membrane"/>
    <property type="evidence" value="ECO:0007669"/>
    <property type="project" value="UniProtKB-SubCell"/>
</dbReference>
<keyword evidence="5 6" id="KW-0472">Membrane</keyword>
<dbReference type="PIRSF" id="PIRSF006324">
    <property type="entry name" value="LeuE"/>
    <property type="match status" value="1"/>
</dbReference>
<dbReference type="EMBL" id="JAEMNX010000024">
    <property type="protein sequence ID" value="MBJ7539406.1"/>
    <property type="molecule type" value="Genomic_DNA"/>
</dbReference>
<feature type="transmembrane region" description="Helical" evidence="6">
    <location>
        <begin position="71"/>
        <end position="88"/>
    </location>
</feature>
<keyword evidence="8" id="KW-1185">Reference proteome</keyword>
<accession>A0A934JW04</accession>
<proteinExistence type="predicted"/>
<dbReference type="GO" id="GO:0015171">
    <property type="term" value="F:amino acid transmembrane transporter activity"/>
    <property type="evidence" value="ECO:0007669"/>
    <property type="project" value="TreeGrafter"/>
</dbReference>
<evidence type="ECO:0000313" key="8">
    <source>
        <dbReference type="Proteomes" id="UP000628710"/>
    </source>
</evidence>
<keyword evidence="4 6" id="KW-1133">Transmembrane helix</keyword>
<dbReference type="Pfam" id="PF01810">
    <property type="entry name" value="LysE"/>
    <property type="match status" value="1"/>
</dbReference>
<evidence type="ECO:0000256" key="6">
    <source>
        <dbReference type="SAM" id="Phobius"/>
    </source>
</evidence>
<evidence type="ECO:0000256" key="2">
    <source>
        <dbReference type="ARBA" id="ARBA00022475"/>
    </source>
</evidence>
<evidence type="ECO:0000256" key="3">
    <source>
        <dbReference type="ARBA" id="ARBA00022692"/>
    </source>
</evidence>
<dbReference type="InterPro" id="IPR001123">
    <property type="entry name" value="LeuE-type"/>
</dbReference>
<feature type="transmembrane region" description="Helical" evidence="6">
    <location>
        <begin position="121"/>
        <end position="142"/>
    </location>
</feature>
<comment type="subcellular location">
    <subcellularLocation>
        <location evidence="1">Cell membrane</location>
        <topology evidence="1">Multi-pass membrane protein</topology>
    </subcellularLocation>
</comment>
<evidence type="ECO:0000256" key="4">
    <source>
        <dbReference type="ARBA" id="ARBA00022989"/>
    </source>
</evidence>
<keyword evidence="2" id="KW-1003">Cell membrane</keyword>
<evidence type="ECO:0000313" key="7">
    <source>
        <dbReference type="EMBL" id="MBJ7539406.1"/>
    </source>
</evidence>
<reference evidence="7" key="1">
    <citation type="submission" date="2020-12" db="EMBL/GenBank/DDBJ databases">
        <title>Marinomonas arctica sp. nov., a psychrotolerant bacterium isolated from the Arctic.</title>
        <authorList>
            <person name="Zhang Y."/>
        </authorList>
    </citation>
    <scope>NUCLEOTIDE SEQUENCE</scope>
    <source>
        <strain evidence="7">C1424</strain>
    </source>
</reference>
<feature type="transmembrane region" description="Helical" evidence="6">
    <location>
        <begin position="148"/>
        <end position="168"/>
    </location>
</feature>
<evidence type="ECO:0000256" key="1">
    <source>
        <dbReference type="ARBA" id="ARBA00004651"/>
    </source>
</evidence>
<dbReference type="PANTHER" id="PTHR30086">
    <property type="entry name" value="ARGININE EXPORTER PROTEIN ARGO"/>
    <property type="match status" value="1"/>
</dbReference>
<gene>
    <name evidence="7" type="ORF">I8J31_17135</name>
</gene>
<protein>
    <submittedName>
        <fullName evidence="7">LysE family translocator</fullName>
    </submittedName>
</protein>
<dbReference type="AlphaFoldDB" id="A0A934JW04"/>
<name>A0A934JW04_9GAMM</name>
<dbReference type="RefSeq" id="WP_199469807.1">
    <property type="nucleotide sequence ID" value="NZ_JAEMNX010000024.1"/>
</dbReference>